<dbReference type="Proteomes" id="UP000257109">
    <property type="component" value="Unassembled WGS sequence"/>
</dbReference>
<feature type="non-terminal residue" evidence="4">
    <location>
        <position position="1"/>
    </location>
</feature>
<evidence type="ECO:0000313" key="5">
    <source>
        <dbReference type="Proteomes" id="UP000257109"/>
    </source>
</evidence>
<feature type="signal peptide" evidence="2">
    <location>
        <begin position="1"/>
        <end position="25"/>
    </location>
</feature>
<keyword evidence="2" id="KW-0732">Signal</keyword>
<dbReference type="PANTHER" id="PTHR35046">
    <property type="entry name" value="ZINC KNUCKLE (CCHC-TYPE) FAMILY PROTEIN"/>
    <property type="match status" value="1"/>
</dbReference>
<accession>A0A371EDI2</accession>
<evidence type="ECO:0000313" key="4">
    <source>
        <dbReference type="EMBL" id="RDX64024.1"/>
    </source>
</evidence>
<dbReference type="Pfam" id="PF24626">
    <property type="entry name" value="SH3_Tf2-1"/>
    <property type="match status" value="1"/>
</dbReference>
<protein>
    <recommendedName>
        <fullName evidence="3">Tf2-1-like SH3-like domain-containing protein</fullName>
    </recommendedName>
</protein>
<feature type="region of interest" description="Disordered" evidence="1">
    <location>
        <begin position="114"/>
        <end position="140"/>
    </location>
</feature>
<dbReference type="OrthoDB" id="1432277at2759"/>
<evidence type="ECO:0000256" key="1">
    <source>
        <dbReference type="SAM" id="MobiDB-lite"/>
    </source>
</evidence>
<feature type="chain" id="PRO_5016860170" description="Tf2-1-like SH3-like domain-containing protein" evidence="2">
    <location>
        <begin position="26"/>
        <end position="163"/>
    </location>
</feature>
<feature type="domain" description="Tf2-1-like SH3-like" evidence="3">
    <location>
        <begin position="62"/>
        <end position="103"/>
    </location>
</feature>
<keyword evidence="5" id="KW-1185">Reference proteome</keyword>
<name>A0A371EDI2_MUCPR</name>
<feature type="compositionally biased region" description="Basic and acidic residues" evidence="1">
    <location>
        <begin position="114"/>
        <end position="131"/>
    </location>
</feature>
<evidence type="ECO:0000256" key="2">
    <source>
        <dbReference type="SAM" id="SignalP"/>
    </source>
</evidence>
<evidence type="ECO:0000259" key="3">
    <source>
        <dbReference type="Pfam" id="PF24626"/>
    </source>
</evidence>
<dbReference type="AlphaFoldDB" id="A0A371EDI2"/>
<proteinExistence type="predicted"/>
<dbReference type="EMBL" id="QJKJ01014585">
    <property type="protein sequence ID" value="RDX64024.1"/>
    <property type="molecule type" value="Genomic_DNA"/>
</dbReference>
<reference evidence="4" key="1">
    <citation type="submission" date="2018-05" db="EMBL/GenBank/DDBJ databases">
        <title>Draft genome of Mucuna pruriens seed.</title>
        <authorList>
            <person name="Nnadi N.E."/>
            <person name="Vos R."/>
            <person name="Hasami M.H."/>
            <person name="Devisetty U.K."/>
            <person name="Aguiy J.C."/>
        </authorList>
    </citation>
    <scope>NUCLEOTIDE SEQUENCE [LARGE SCALE GENOMIC DNA]</scope>
    <source>
        <strain evidence="4">JCA_2017</strain>
    </source>
</reference>
<dbReference type="InterPro" id="IPR056924">
    <property type="entry name" value="SH3_Tf2-1"/>
</dbReference>
<dbReference type="PANTHER" id="PTHR35046:SF9">
    <property type="entry name" value="RNA-DIRECTED DNA POLYMERASE"/>
    <property type="match status" value="1"/>
</dbReference>
<gene>
    <name evidence="4" type="ORF">CR513_57467</name>
</gene>
<comment type="caution">
    <text evidence="4">The sequence shown here is derived from an EMBL/GenBank/DDBJ whole genome shotgun (WGS) entry which is preliminary data.</text>
</comment>
<sequence length="163" mass="19239">MKISKYVHFVLNMLHFWVLFVSLKGISVDEEKVKTIREWPIPKNANKKAEFFELTLKRGMNNMRKERFPTRRKCKLQPRGDGTFQVLERINDNTYKLDLSTTYGEEFDSRMNHFEEGENDRDPTNKAKNLRDAGGPMTRAQNQNNKAIFARPEFENYGKFIAK</sequence>
<organism evidence="4 5">
    <name type="scientific">Mucuna pruriens</name>
    <name type="common">Velvet bean</name>
    <name type="synonym">Dolichos pruriens</name>
    <dbReference type="NCBI Taxonomy" id="157652"/>
    <lineage>
        <taxon>Eukaryota</taxon>
        <taxon>Viridiplantae</taxon>
        <taxon>Streptophyta</taxon>
        <taxon>Embryophyta</taxon>
        <taxon>Tracheophyta</taxon>
        <taxon>Spermatophyta</taxon>
        <taxon>Magnoliopsida</taxon>
        <taxon>eudicotyledons</taxon>
        <taxon>Gunneridae</taxon>
        <taxon>Pentapetalae</taxon>
        <taxon>rosids</taxon>
        <taxon>fabids</taxon>
        <taxon>Fabales</taxon>
        <taxon>Fabaceae</taxon>
        <taxon>Papilionoideae</taxon>
        <taxon>50 kb inversion clade</taxon>
        <taxon>NPAAA clade</taxon>
        <taxon>indigoferoid/millettioid clade</taxon>
        <taxon>Phaseoleae</taxon>
        <taxon>Mucuna</taxon>
    </lineage>
</organism>